<name>A0ACC2LAZ9_PERAE</name>
<reference evidence="1 2" key="1">
    <citation type="journal article" date="2022" name="Hortic Res">
        <title>A haplotype resolved chromosomal level avocado genome allows analysis of novel avocado genes.</title>
        <authorList>
            <person name="Nath O."/>
            <person name="Fletcher S.J."/>
            <person name="Hayward A."/>
            <person name="Shaw L.M."/>
            <person name="Masouleh A.K."/>
            <person name="Furtado A."/>
            <person name="Henry R.J."/>
            <person name="Mitter N."/>
        </authorList>
    </citation>
    <scope>NUCLEOTIDE SEQUENCE [LARGE SCALE GENOMIC DNA]</scope>
    <source>
        <strain evidence="2">cv. Hass</strain>
    </source>
</reference>
<dbReference type="EMBL" id="CM056815">
    <property type="protein sequence ID" value="KAJ8630488.1"/>
    <property type="molecule type" value="Genomic_DNA"/>
</dbReference>
<gene>
    <name evidence="1" type="ORF">MRB53_023811</name>
</gene>
<sequence length="92" mass="10370">MKGKGAVWEEIVREKGLVKTRLEEVGGWWFLDAILNGKESMLTSMNNSKEHGFLGFRNSTTSFSHWIDTMKEHKMAPRPSSEKKVAIVAGFG</sequence>
<organism evidence="1 2">
    <name type="scientific">Persea americana</name>
    <name type="common">Avocado</name>
    <dbReference type="NCBI Taxonomy" id="3435"/>
    <lineage>
        <taxon>Eukaryota</taxon>
        <taxon>Viridiplantae</taxon>
        <taxon>Streptophyta</taxon>
        <taxon>Embryophyta</taxon>
        <taxon>Tracheophyta</taxon>
        <taxon>Spermatophyta</taxon>
        <taxon>Magnoliopsida</taxon>
        <taxon>Magnoliidae</taxon>
        <taxon>Laurales</taxon>
        <taxon>Lauraceae</taxon>
        <taxon>Persea</taxon>
    </lineage>
</organism>
<proteinExistence type="predicted"/>
<evidence type="ECO:0000313" key="2">
    <source>
        <dbReference type="Proteomes" id="UP001234297"/>
    </source>
</evidence>
<keyword evidence="2" id="KW-1185">Reference proteome</keyword>
<comment type="caution">
    <text evidence="1">The sequence shown here is derived from an EMBL/GenBank/DDBJ whole genome shotgun (WGS) entry which is preliminary data.</text>
</comment>
<accession>A0ACC2LAZ9</accession>
<protein>
    <submittedName>
        <fullName evidence="1">Uncharacterized protein</fullName>
    </submittedName>
</protein>
<dbReference type="Proteomes" id="UP001234297">
    <property type="component" value="Chromosome 7"/>
</dbReference>
<evidence type="ECO:0000313" key="1">
    <source>
        <dbReference type="EMBL" id="KAJ8630488.1"/>
    </source>
</evidence>